<keyword evidence="3" id="KW-1185">Reference proteome</keyword>
<evidence type="ECO:0000313" key="2">
    <source>
        <dbReference type="EMBL" id="EXX58556.1"/>
    </source>
</evidence>
<comment type="caution">
    <text evidence="2">The sequence shown here is derived from an EMBL/GenBank/DDBJ whole genome shotgun (WGS) entry which is preliminary data.</text>
</comment>
<feature type="transmembrane region" description="Helical" evidence="1">
    <location>
        <begin position="29"/>
        <end position="51"/>
    </location>
</feature>
<gene>
    <name evidence="2" type="ORF">RirG_196920</name>
</gene>
<organism evidence="2 3">
    <name type="scientific">Rhizophagus irregularis (strain DAOM 197198w)</name>
    <name type="common">Glomus intraradices</name>
    <dbReference type="NCBI Taxonomy" id="1432141"/>
    <lineage>
        <taxon>Eukaryota</taxon>
        <taxon>Fungi</taxon>
        <taxon>Fungi incertae sedis</taxon>
        <taxon>Mucoromycota</taxon>
        <taxon>Glomeromycotina</taxon>
        <taxon>Glomeromycetes</taxon>
        <taxon>Glomerales</taxon>
        <taxon>Glomeraceae</taxon>
        <taxon>Rhizophagus</taxon>
    </lineage>
</organism>
<dbReference type="OrthoDB" id="9996464at2759"/>
<evidence type="ECO:0000313" key="3">
    <source>
        <dbReference type="Proteomes" id="UP000022910"/>
    </source>
</evidence>
<dbReference type="HOGENOM" id="CLU_1031131_0_0_1"/>
<feature type="transmembrane region" description="Helical" evidence="1">
    <location>
        <begin position="57"/>
        <end position="77"/>
    </location>
</feature>
<dbReference type="NCBIfam" id="NF041646">
    <property type="entry name" value="VC0807_fam"/>
    <property type="match status" value="1"/>
</dbReference>
<dbReference type="AlphaFoldDB" id="A0A015KG08"/>
<feature type="transmembrane region" description="Helical" evidence="1">
    <location>
        <begin position="228"/>
        <end position="248"/>
    </location>
</feature>
<keyword evidence="1" id="KW-0812">Transmembrane</keyword>
<keyword evidence="1" id="KW-1133">Transmembrane helix</keyword>
<accession>A0A015KG08</accession>
<feature type="transmembrane region" description="Helical" evidence="1">
    <location>
        <begin position="191"/>
        <end position="216"/>
    </location>
</feature>
<dbReference type="OMA" id="VAYIRLM"/>
<evidence type="ECO:0000256" key="1">
    <source>
        <dbReference type="SAM" id="Phobius"/>
    </source>
</evidence>
<dbReference type="EMBL" id="JEMT01026709">
    <property type="protein sequence ID" value="EXX58556.1"/>
    <property type="molecule type" value="Genomic_DNA"/>
</dbReference>
<reference evidence="2 3" key="1">
    <citation type="submission" date="2014-02" db="EMBL/GenBank/DDBJ databases">
        <title>Single nucleus genome sequencing reveals high similarity among nuclei of an endomycorrhizal fungus.</title>
        <authorList>
            <person name="Lin K."/>
            <person name="Geurts R."/>
            <person name="Zhang Z."/>
            <person name="Limpens E."/>
            <person name="Saunders D.G."/>
            <person name="Mu D."/>
            <person name="Pang E."/>
            <person name="Cao H."/>
            <person name="Cha H."/>
            <person name="Lin T."/>
            <person name="Zhou Q."/>
            <person name="Shang Y."/>
            <person name="Li Y."/>
            <person name="Ivanov S."/>
            <person name="Sharma T."/>
            <person name="Velzen R.V."/>
            <person name="Ruijter N.D."/>
            <person name="Aanen D.K."/>
            <person name="Win J."/>
            <person name="Kamoun S."/>
            <person name="Bisseling T."/>
            <person name="Huang S."/>
        </authorList>
    </citation>
    <scope>NUCLEOTIDE SEQUENCE [LARGE SCALE GENOMIC DNA]</scope>
    <source>
        <strain evidence="3">DAOM197198w</strain>
    </source>
</reference>
<dbReference type="Proteomes" id="UP000022910">
    <property type="component" value="Unassembled WGS sequence"/>
</dbReference>
<name>A0A015KG08_RHIIW</name>
<feature type="transmembrane region" description="Helical" evidence="1">
    <location>
        <begin position="114"/>
        <end position="131"/>
    </location>
</feature>
<feature type="transmembrane region" description="Helical" evidence="1">
    <location>
        <begin position="84"/>
        <end position="102"/>
    </location>
</feature>
<sequence length="268" mass="30256">MSNENGQTTSSTIQNTSQNKITKQDKLKIILRVGLMIFFEIALPFALYYTLKNYLRDIWALLISGIPPFIIAIYGLISRRRADIIGVIVVLSFILSAIASLIKDDPRIQLLRRSAITCIISAVLIISLIPIKIGTFKMKPLAFYFLKDMATGGSFGYSNSKVNLPGLTEDEPIDARWDRYWASYQYFRRGIIIMTAMWGFGLLSEVPIRVIIIYKLSSIDQAFLLVNVIHYIYLIIMGLLTLVCAGWMKKQSDKIAADDVSDSDKPPE</sequence>
<protein>
    <submittedName>
        <fullName evidence="2">Uncharacterized protein</fullName>
    </submittedName>
</protein>
<proteinExistence type="predicted"/>
<keyword evidence="1" id="KW-0472">Membrane</keyword>